<proteinExistence type="predicted"/>
<evidence type="ECO:0000256" key="3">
    <source>
        <dbReference type="ARBA" id="ARBA00022801"/>
    </source>
</evidence>
<evidence type="ECO:0000256" key="2">
    <source>
        <dbReference type="ARBA" id="ARBA00022723"/>
    </source>
</evidence>
<comment type="caution">
    <text evidence="6">The sequence shown here is derived from an EMBL/GenBank/DDBJ whole genome shotgun (WGS) entry which is preliminary data.</text>
</comment>
<comment type="cofactor">
    <cofactor evidence="1">
        <name>Zn(2+)</name>
        <dbReference type="ChEBI" id="CHEBI:29105"/>
    </cofactor>
</comment>
<organism evidence="6 7">
    <name type="scientific">Planococcus koreensis</name>
    <dbReference type="NCBI Taxonomy" id="112331"/>
    <lineage>
        <taxon>Bacteria</taxon>
        <taxon>Bacillati</taxon>
        <taxon>Bacillota</taxon>
        <taxon>Bacilli</taxon>
        <taxon>Bacillales</taxon>
        <taxon>Caryophanaceae</taxon>
        <taxon>Planococcus</taxon>
    </lineage>
</organism>
<keyword evidence="3" id="KW-0378">Hydrolase</keyword>
<evidence type="ECO:0000256" key="4">
    <source>
        <dbReference type="ARBA" id="ARBA00022833"/>
    </source>
</evidence>
<evidence type="ECO:0000313" key="6">
    <source>
        <dbReference type="EMBL" id="MBB5180301.1"/>
    </source>
</evidence>
<protein>
    <recommendedName>
        <fullName evidence="5">Succinylglutamate desuccinylase/Aspartoacylase catalytic domain-containing protein</fullName>
    </recommendedName>
</protein>
<dbReference type="AlphaFoldDB" id="A0A7W8CRZ4"/>
<accession>A0A7W8CRZ4</accession>
<evidence type="ECO:0000256" key="1">
    <source>
        <dbReference type="ARBA" id="ARBA00001947"/>
    </source>
</evidence>
<dbReference type="GO" id="GO:0016788">
    <property type="term" value="F:hydrolase activity, acting on ester bonds"/>
    <property type="evidence" value="ECO:0007669"/>
    <property type="project" value="InterPro"/>
</dbReference>
<dbReference type="SUPFAM" id="SSF53187">
    <property type="entry name" value="Zn-dependent exopeptidases"/>
    <property type="match status" value="1"/>
</dbReference>
<evidence type="ECO:0000259" key="5">
    <source>
        <dbReference type="Pfam" id="PF24827"/>
    </source>
</evidence>
<dbReference type="GO" id="GO:0016811">
    <property type="term" value="F:hydrolase activity, acting on carbon-nitrogen (but not peptide) bonds, in linear amides"/>
    <property type="evidence" value="ECO:0007669"/>
    <property type="project" value="InterPro"/>
</dbReference>
<dbReference type="InterPro" id="IPR055438">
    <property type="entry name" value="AstE_AspA_cat"/>
</dbReference>
<dbReference type="Pfam" id="PF24827">
    <property type="entry name" value="AstE_AspA_cat"/>
    <property type="match status" value="1"/>
</dbReference>
<dbReference type="CDD" id="cd06254">
    <property type="entry name" value="M14_ASTE_ASPA-like"/>
    <property type="match status" value="1"/>
</dbReference>
<dbReference type="InterPro" id="IPR043795">
    <property type="entry name" value="N-alpha-Ac-DABA-like"/>
</dbReference>
<keyword evidence="2" id="KW-0479">Metal-binding</keyword>
<gene>
    <name evidence="6" type="ORF">HNQ44_001729</name>
</gene>
<dbReference type="PANTHER" id="PTHR37326:SF1">
    <property type="entry name" value="BLL3975 PROTEIN"/>
    <property type="match status" value="1"/>
</dbReference>
<name>A0A7W8CRZ4_9BACL</name>
<reference evidence="6 7" key="1">
    <citation type="submission" date="2020-08" db="EMBL/GenBank/DDBJ databases">
        <title>Genomic Encyclopedia of Type Strains, Phase IV (KMG-IV): sequencing the most valuable type-strain genomes for metagenomic binning, comparative biology and taxonomic classification.</title>
        <authorList>
            <person name="Goeker M."/>
        </authorList>
    </citation>
    <scope>NUCLEOTIDE SEQUENCE [LARGE SCALE GENOMIC DNA]</scope>
    <source>
        <strain evidence="6 7">DSM 15895</strain>
    </source>
</reference>
<evidence type="ECO:0000313" key="7">
    <source>
        <dbReference type="Proteomes" id="UP000525923"/>
    </source>
</evidence>
<dbReference type="OrthoDB" id="9782876at2"/>
<sequence>MEKEWKVLNVSAAKGEKVKSYLELPSIEEKLPVFLVNGSQEGPTVLVMGGIHGCEYTSIDAAQKIGAALDPEEMKGKAIVLPIANPAAFYARSIYVHPKDHKNLNRMFPGNQHGSDAERLAYWLNEAVMKKVDYVIDLHGGDMIEALVPFTIYHAAEDRKVQETSKGMASLFEISYVIGSSGQVPGSTYGCAAEQGIPAIIAEAGQQGIMSGQDSEMLQRGVSNVLASLGILADEVQKADSVYISVFDWYRSDRRGLWYPVINVGDEVAKGQLLGTLADEFGDTLQEIRSHTDGVVLFLVSSLAINDGDPLLAIGA</sequence>
<dbReference type="EMBL" id="JACHHE010000004">
    <property type="protein sequence ID" value="MBB5180301.1"/>
    <property type="molecule type" value="Genomic_DNA"/>
</dbReference>
<feature type="domain" description="Succinylglutamate desuccinylase/Aspartoacylase catalytic" evidence="5">
    <location>
        <begin position="42"/>
        <end position="228"/>
    </location>
</feature>
<keyword evidence="7" id="KW-1185">Reference proteome</keyword>
<keyword evidence="4" id="KW-0862">Zinc</keyword>
<dbReference type="Gene3D" id="3.40.630.10">
    <property type="entry name" value="Zn peptidases"/>
    <property type="match status" value="1"/>
</dbReference>
<dbReference type="PANTHER" id="PTHR37326">
    <property type="entry name" value="BLL3975 PROTEIN"/>
    <property type="match status" value="1"/>
</dbReference>
<dbReference type="InterPro" id="IPR053138">
    <property type="entry name" value="N-alpha-Ac-DABA_deacetylase"/>
</dbReference>
<dbReference type="RefSeq" id="WP_135502042.1">
    <property type="nucleotide sequence ID" value="NZ_JACHHE010000004.1"/>
</dbReference>
<dbReference type="PIRSF" id="PIRSF039012">
    <property type="entry name" value="ASP"/>
    <property type="match status" value="1"/>
</dbReference>
<dbReference type="Proteomes" id="UP000525923">
    <property type="component" value="Unassembled WGS sequence"/>
</dbReference>
<dbReference type="GO" id="GO:0046872">
    <property type="term" value="F:metal ion binding"/>
    <property type="evidence" value="ECO:0007669"/>
    <property type="project" value="UniProtKB-KW"/>
</dbReference>